<proteinExistence type="predicted"/>
<evidence type="ECO:0000313" key="2">
    <source>
        <dbReference type="EMBL" id="MCP9500645.1"/>
    </source>
</evidence>
<evidence type="ECO:0000259" key="1">
    <source>
        <dbReference type="Pfam" id="PF00534"/>
    </source>
</evidence>
<dbReference type="Proteomes" id="UP001206014">
    <property type="component" value="Unassembled WGS sequence"/>
</dbReference>
<reference evidence="2" key="1">
    <citation type="submission" date="2022-07" db="EMBL/GenBank/DDBJ databases">
        <title>Prevotella copri.</title>
        <authorList>
            <person name="Yang C."/>
        </authorList>
    </citation>
    <scope>NUCLEOTIDE SEQUENCE</scope>
    <source>
        <strain evidence="2">HF88</strain>
    </source>
</reference>
<dbReference type="Gene3D" id="3.40.50.2000">
    <property type="entry name" value="Glycogen Phosphorylase B"/>
    <property type="match status" value="2"/>
</dbReference>
<name>A0AAW5I0S9_9BACT</name>
<protein>
    <submittedName>
        <fullName evidence="2">Glycosyltransferase</fullName>
    </submittedName>
</protein>
<evidence type="ECO:0000313" key="3">
    <source>
        <dbReference type="Proteomes" id="UP001206014"/>
    </source>
</evidence>
<organism evidence="2 3">
    <name type="scientific">Segatella copri</name>
    <dbReference type="NCBI Taxonomy" id="165179"/>
    <lineage>
        <taxon>Bacteria</taxon>
        <taxon>Pseudomonadati</taxon>
        <taxon>Bacteroidota</taxon>
        <taxon>Bacteroidia</taxon>
        <taxon>Bacteroidales</taxon>
        <taxon>Prevotellaceae</taxon>
        <taxon>Segatella</taxon>
    </lineage>
</organism>
<dbReference type="EMBL" id="JANDXR010000002">
    <property type="protein sequence ID" value="MCP9500645.1"/>
    <property type="molecule type" value="Genomic_DNA"/>
</dbReference>
<dbReference type="InterPro" id="IPR001296">
    <property type="entry name" value="Glyco_trans_1"/>
</dbReference>
<dbReference type="AlphaFoldDB" id="A0AAW5I0S9"/>
<accession>A0AAW5I0S9</accession>
<comment type="caution">
    <text evidence="2">The sequence shown here is derived from an EMBL/GenBank/DDBJ whole genome shotgun (WGS) entry which is preliminary data.</text>
</comment>
<dbReference type="SUPFAM" id="SSF53756">
    <property type="entry name" value="UDP-Glycosyltransferase/glycogen phosphorylase"/>
    <property type="match status" value="1"/>
</dbReference>
<dbReference type="RefSeq" id="WP_234563706.1">
    <property type="nucleotide sequence ID" value="NZ_JAJTTD010000002.1"/>
</dbReference>
<gene>
    <name evidence="2" type="ORF">NND11_03590</name>
</gene>
<dbReference type="Pfam" id="PF00534">
    <property type="entry name" value="Glycos_transf_1"/>
    <property type="match status" value="1"/>
</dbReference>
<dbReference type="GO" id="GO:0016757">
    <property type="term" value="F:glycosyltransferase activity"/>
    <property type="evidence" value="ECO:0007669"/>
    <property type="project" value="InterPro"/>
</dbReference>
<feature type="domain" description="Glycosyl transferase family 1" evidence="1">
    <location>
        <begin position="186"/>
        <end position="345"/>
    </location>
</feature>
<sequence>MKQNPKICMITNIGPHYRYPIFEKISKELGCDFYLGDKVYLPIKTFNYKDLSGYKATLTNHFFGKFYWQSNSIKLLFKKYNTYILDGEPYCLSSWVILAISKLLSKHTIAWTHGWYGRESRLKKILKIVFFNLHTKLLVYNEYSIRLMEQEAGISPQKMYCIANSMDSDLEMKVRTKLKDTDIYHNHFNNNYPTIIYCGRIQKWKKLDMILDCMESLNQEGNPINVVFVGKDVDNVGLDIIAKRKRLDKQVWLYGPCYDDMLLGELFYNAYACVSPGNVGLTAIHALSFGCPIITHNNFAYQNPEFEAIIPGITGDFFEMDNAKDLKNKIEMWTQKDVISRNKTRIEAFKEIDRKWNINYQIKIIKEAVNDK</sequence>